<dbReference type="NCBIfam" id="NF045542">
    <property type="entry name" value="Clp_rel_HeadMat"/>
    <property type="match status" value="1"/>
</dbReference>
<dbReference type="GO" id="GO:0004176">
    <property type="term" value="F:ATP-dependent peptidase activity"/>
    <property type="evidence" value="ECO:0007669"/>
    <property type="project" value="InterPro"/>
</dbReference>
<evidence type="ECO:0000256" key="2">
    <source>
        <dbReference type="ARBA" id="ARBA00022490"/>
    </source>
</evidence>
<evidence type="ECO:0000256" key="1">
    <source>
        <dbReference type="ARBA" id="ARBA00007039"/>
    </source>
</evidence>
<dbReference type="EMBL" id="BK015243">
    <property type="protein sequence ID" value="DAD97493.1"/>
    <property type="molecule type" value="Genomic_DNA"/>
</dbReference>
<sequence>MPILNQTRKTKNRLDIKIYGPIGSHSWWSEDMTSADDIYKELENFGDIEEINLYINSPGGAVTDGCAIYSALKRHKARVNVFIDGQCSSIASVIAMAGDKIVMSPVSTMMIHNPVSALAGEAKDMRHLASVLDIMKETIINAYVTKSSLSREEISELMNQETYFTSKQAIEKGFATEEAIFDIKNSEFSNLDDFRIGEMQNVKNSEHTENKEGDNMAYKDAKELEAQNKDLVAEIKNATKEEVLAEERKRIADLEALNEKTKGVCKDIIDKAKQEGKTKADIIEDVLESFATSSMQEMHEGEIGDIVNIRNKESQSYEGAGTKPYQKTDNLANDINDIVKLMK</sequence>
<accession>A0A8S5NRR8</accession>
<evidence type="ECO:0000256" key="3">
    <source>
        <dbReference type="ARBA" id="ARBA00022801"/>
    </source>
</evidence>
<dbReference type="Gene3D" id="3.90.226.10">
    <property type="entry name" value="2-enoyl-CoA Hydratase, Chain A, domain 1"/>
    <property type="match status" value="1"/>
</dbReference>
<keyword evidence="5" id="KW-0645">Protease</keyword>
<dbReference type="GO" id="GO:0004252">
    <property type="term" value="F:serine-type endopeptidase activity"/>
    <property type="evidence" value="ECO:0007669"/>
    <property type="project" value="InterPro"/>
</dbReference>
<dbReference type="SUPFAM" id="SSF52096">
    <property type="entry name" value="ClpP/crotonase"/>
    <property type="match status" value="1"/>
</dbReference>
<name>A0A8S5NRR8_9CAUD</name>
<dbReference type="PANTHER" id="PTHR10381:SF70">
    <property type="entry name" value="ATP-DEPENDENT CLP PROTEASE PROTEOLYTIC SUBUNIT"/>
    <property type="match status" value="1"/>
</dbReference>
<organism evidence="5">
    <name type="scientific">Caudovirales sp. ctIbU14</name>
    <dbReference type="NCBI Taxonomy" id="2825761"/>
    <lineage>
        <taxon>Viruses</taxon>
        <taxon>Duplodnaviria</taxon>
        <taxon>Heunggongvirae</taxon>
        <taxon>Uroviricota</taxon>
        <taxon>Caudoviricetes</taxon>
    </lineage>
</organism>
<evidence type="ECO:0000313" key="5">
    <source>
        <dbReference type="EMBL" id="DAD97493.1"/>
    </source>
</evidence>
<dbReference type="PRINTS" id="PR00127">
    <property type="entry name" value="CLPPROTEASEP"/>
</dbReference>
<keyword evidence="4" id="KW-0175">Coiled coil</keyword>
<feature type="coiled-coil region" evidence="4">
    <location>
        <begin position="221"/>
        <end position="264"/>
    </location>
</feature>
<dbReference type="GO" id="GO:0051117">
    <property type="term" value="F:ATPase binding"/>
    <property type="evidence" value="ECO:0007669"/>
    <property type="project" value="TreeGrafter"/>
</dbReference>
<keyword evidence="3" id="KW-0378">Hydrolase</keyword>
<dbReference type="InterPro" id="IPR029045">
    <property type="entry name" value="ClpP/crotonase-like_dom_sf"/>
</dbReference>
<keyword evidence="2" id="KW-0963">Cytoplasm</keyword>
<dbReference type="PANTHER" id="PTHR10381">
    <property type="entry name" value="ATP-DEPENDENT CLP PROTEASE PROTEOLYTIC SUBUNIT"/>
    <property type="match status" value="1"/>
</dbReference>
<dbReference type="InterPro" id="IPR001907">
    <property type="entry name" value="ClpP"/>
</dbReference>
<comment type="similarity">
    <text evidence="1">Belongs to the peptidase S14 family.</text>
</comment>
<proteinExistence type="inferred from homology"/>
<dbReference type="Pfam" id="PF00574">
    <property type="entry name" value="CLP_protease"/>
    <property type="match status" value="1"/>
</dbReference>
<protein>
    <submittedName>
        <fullName evidence="5">Putative ATP dependent Clp protease</fullName>
    </submittedName>
</protein>
<dbReference type="GO" id="GO:0009368">
    <property type="term" value="C:endopeptidase Clp complex"/>
    <property type="evidence" value="ECO:0007669"/>
    <property type="project" value="TreeGrafter"/>
</dbReference>
<dbReference type="GO" id="GO:0006515">
    <property type="term" value="P:protein quality control for misfolded or incompletely synthesized proteins"/>
    <property type="evidence" value="ECO:0007669"/>
    <property type="project" value="TreeGrafter"/>
</dbReference>
<dbReference type="CDD" id="cd07016">
    <property type="entry name" value="S14_ClpP_1"/>
    <property type="match status" value="1"/>
</dbReference>
<reference evidence="5" key="1">
    <citation type="journal article" date="2021" name="Proc. Natl. Acad. Sci. U.S.A.">
        <title>A Catalog of Tens of Thousands of Viruses from Human Metagenomes Reveals Hidden Associations with Chronic Diseases.</title>
        <authorList>
            <person name="Tisza M.J."/>
            <person name="Buck C.B."/>
        </authorList>
    </citation>
    <scope>NUCLEOTIDE SEQUENCE</scope>
    <source>
        <strain evidence="5">CtIbU14</strain>
    </source>
</reference>
<dbReference type="InterPro" id="IPR023562">
    <property type="entry name" value="ClpP/TepA"/>
</dbReference>
<evidence type="ECO:0000256" key="4">
    <source>
        <dbReference type="SAM" id="Coils"/>
    </source>
</evidence>